<keyword evidence="18" id="KW-1185">Reference proteome</keyword>
<feature type="binding site" evidence="10">
    <location>
        <position position="368"/>
    </location>
    <ligand>
        <name>(2R)-2-phosphoglycerate</name>
        <dbReference type="ChEBI" id="CHEBI:58289"/>
    </ligand>
</feature>
<dbReference type="GO" id="GO:0005576">
    <property type="term" value="C:extracellular region"/>
    <property type="evidence" value="ECO:0007669"/>
    <property type="project" value="UniProtKB-SubCell"/>
</dbReference>
<keyword evidence="10 13" id="KW-0479">Metal-binding</keyword>
<dbReference type="GO" id="GO:0000015">
    <property type="term" value="C:phosphopyruvate hydratase complex"/>
    <property type="evidence" value="ECO:0007669"/>
    <property type="project" value="InterPro"/>
</dbReference>
<dbReference type="EC" id="4.2.1.11" evidence="3 10"/>
<feature type="binding site" evidence="10">
    <location>
        <position position="165"/>
    </location>
    <ligand>
        <name>(2R)-2-phosphoglycerate</name>
        <dbReference type="ChEBI" id="CHEBI:58289"/>
    </ligand>
</feature>
<dbReference type="SUPFAM" id="SSF51604">
    <property type="entry name" value="Enolase C-terminal domain-like"/>
    <property type="match status" value="1"/>
</dbReference>
<feature type="domain" description="Enolase N-terminal" evidence="16">
    <location>
        <begin position="5"/>
        <end position="135"/>
    </location>
</feature>
<evidence type="ECO:0000256" key="10">
    <source>
        <dbReference type="HAMAP-Rule" id="MF_00318"/>
    </source>
</evidence>
<dbReference type="PIRSF" id="PIRSF001400">
    <property type="entry name" value="Enolase"/>
    <property type="match status" value="1"/>
</dbReference>
<accession>A0A109W546</accession>
<dbReference type="SMART" id="SM01193">
    <property type="entry name" value="Enolase_N"/>
    <property type="match status" value="1"/>
</dbReference>
<dbReference type="Pfam" id="PF00113">
    <property type="entry name" value="Enolase_C"/>
    <property type="match status" value="1"/>
</dbReference>
<dbReference type="InterPro" id="IPR000941">
    <property type="entry name" value="Enolase"/>
</dbReference>
<dbReference type="GO" id="GO:0000287">
    <property type="term" value="F:magnesium ion binding"/>
    <property type="evidence" value="ECO:0007669"/>
    <property type="project" value="UniProtKB-UniRule"/>
</dbReference>
<keyword evidence="5 10" id="KW-0964">Secreted</keyword>
<evidence type="ECO:0000256" key="1">
    <source>
        <dbReference type="ARBA" id="ARBA00005031"/>
    </source>
</evidence>
<comment type="cofactor">
    <cofactor evidence="10">
        <name>Mg(2+)</name>
        <dbReference type="ChEBI" id="CHEBI:18420"/>
    </cofactor>
    <text evidence="10">Binds a second Mg(2+) ion via substrate during catalysis.</text>
</comment>
<dbReference type="Proteomes" id="UP000069241">
    <property type="component" value="Chromosome"/>
</dbReference>
<evidence type="ECO:0000313" key="17">
    <source>
        <dbReference type="EMBL" id="AMD91428.1"/>
    </source>
</evidence>
<feature type="compositionally biased region" description="Basic and acidic residues" evidence="14">
    <location>
        <begin position="48"/>
        <end position="59"/>
    </location>
</feature>
<evidence type="ECO:0000256" key="6">
    <source>
        <dbReference type="ARBA" id="ARBA00022842"/>
    </source>
</evidence>
<evidence type="ECO:0000256" key="12">
    <source>
        <dbReference type="PIRSR" id="PIRSR001400-2"/>
    </source>
</evidence>
<comment type="cofactor">
    <cofactor evidence="13">
        <name>Mg(2+)</name>
        <dbReference type="ChEBI" id="CHEBI:18420"/>
    </cofactor>
    <text evidence="13">Mg(2+) is required for catalysis and for stabilizing the dimer.</text>
</comment>
<dbReference type="SFLD" id="SFLDG00178">
    <property type="entry name" value="enolase"/>
    <property type="match status" value="1"/>
</dbReference>
<dbReference type="NCBIfam" id="TIGR01060">
    <property type="entry name" value="eno"/>
    <property type="match status" value="1"/>
</dbReference>
<dbReference type="SUPFAM" id="SSF54826">
    <property type="entry name" value="Enolase N-terminal domain-like"/>
    <property type="match status" value="1"/>
</dbReference>
<proteinExistence type="inferred from homology"/>
<gene>
    <name evidence="10" type="primary">eno</name>
    <name evidence="17" type="ORF">AXF13_15545</name>
</gene>
<keyword evidence="6 10" id="KW-0460">Magnesium</keyword>
<dbReference type="EMBL" id="CP014229">
    <property type="protein sequence ID" value="AMD91428.1"/>
    <property type="molecule type" value="Genomic_DNA"/>
</dbReference>
<dbReference type="InterPro" id="IPR036849">
    <property type="entry name" value="Enolase-like_C_sf"/>
</dbReference>
<feature type="binding site" evidence="12">
    <location>
        <position position="166"/>
    </location>
    <ligand>
        <name>substrate</name>
    </ligand>
</feature>
<evidence type="ECO:0000256" key="4">
    <source>
        <dbReference type="ARBA" id="ARBA00017068"/>
    </source>
</evidence>
<dbReference type="Gene3D" id="3.20.20.120">
    <property type="entry name" value="Enolase-like C-terminal domain"/>
    <property type="match status" value="1"/>
</dbReference>
<feature type="binding site" evidence="10">
    <location>
        <position position="339"/>
    </location>
    <ligand>
        <name>(2R)-2-phosphoglycerate</name>
        <dbReference type="ChEBI" id="CHEBI:58289"/>
    </ligand>
</feature>
<evidence type="ECO:0000256" key="8">
    <source>
        <dbReference type="ARBA" id="ARBA00023239"/>
    </source>
</evidence>
<feature type="binding site" evidence="10 13">
    <location>
        <position position="244"/>
    </location>
    <ligand>
        <name>Mg(2+)</name>
        <dbReference type="ChEBI" id="CHEBI:18420"/>
    </ligand>
</feature>
<feature type="active site" description="Proton acceptor" evidence="10 11">
    <location>
        <position position="339"/>
    </location>
</feature>
<feature type="binding site" evidence="10 13">
    <location>
        <position position="287"/>
    </location>
    <ligand>
        <name>Mg(2+)</name>
        <dbReference type="ChEBI" id="CHEBI:18420"/>
    </ligand>
</feature>
<comment type="subcellular location">
    <subcellularLocation>
        <location evidence="10">Cytoplasm</location>
    </subcellularLocation>
    <subcellularLocation>
        <location evidence="10">Secreted</location>
    </subcellularLocation>
    <subcellularLocation>
        <location evidence="10">Cell surface</location>
    </subcellularLocation>
    <text evidence="10">Fractions of enolase are present in both the cytoplasm and on the cell surface.</text>
</comment>
<comment type="similarity">
    <text evidence="2 10">Belongs to the enolase family.</text>
</comment>
<protein>
    <recommendedName>
        <fullName evidence="4 10">Enolase</fullName>
        <ecNumber evidence="3 10">4.2.1.11</ecNumber>
    </recommendedName>
    <alternativeName>
        <fullName evidence="10">2-phospho-D-glycerate hydro-lyase</fullName>
    </alternativeName>
    <alternativeName>
        <fullName evidence="10">2-phosphoglycerate dehydratase</fullName>
    </alternativeName>
</protein>
<feature type="region of interest" description="Disordered" evidence="14">
    <location>
        <begin position="38"/>
        <end position="61"/>
    </location>
</feature>
<keyword evidence="10" id="KW-0963">Cytoplasm</keyword>
<dbReference type="KEGG" id="dfi:AXF13_15545"/>
<dbReference type="SMART" id="SM01192">
    <property type="entry name" value="Enolase_C"/>
    <property type="match status" value="1"/>
</dbReference>
<dbReference type="STRING" id="44742.AXF13_15545"/>
<feature type="binding site" evidence="12">
    <location>
        <position position="156"/>
    </location>
    <ligand>
        <name>substrate</name>
    </ligand>
</feature>
<feature type="binding site" evidence="12">
    <location>
        <position position="314"/>
    </location>
    <ligand>
        <name>substrate</name>
    </ligand>
</feature>
<evidence type="ECO:0000256" key="3">
    <source>
        <dbReference type="ARBA" id="ARBA00012058"/>
    </source>
</evidence>
<evidence type="ECO:0000256" key="7">
    <source>
        <dbReference type="ARBA" id="ARBA00023152"/>
    </source>
</evidence>
<organism evidence="17 18">
    <name type="scientific">Desulfovibrio fairfieldensis</name>
    <dbReference type="NCBI Taxonomy" id="44742"/>
    <lineage>
        <taxon>Bacteria</taxon>
        <taxon>Pseudomonadati</taxon>
        <taxon>Thermodesulfobacteriota</taxon>
        <taxon>Desulfovibrionia</taxon>
        <taxon>Desulfovibrionales</taxon>
        <taxon>Desulfovibrionaceae</taxon>
        <taxon>Desulfovibrio</taxon>
    </lineage>
</organism>
<dbReference type="InterPro" id="IPR020811">
    <property type="entry name" value="Enolase_N"/>
</dbReference>
<dbReference type="InterPro" id="IPR020810">
    <property type="entry name" value="Enolase_C"/>
</dbReference>
<feature type="binding site" evidence="10">
    <location>
        <position position="390"/>
    </location>
    <ligand>
        <name>(2R)-2-phosphoglycerate</name>
        <dbReference type="ChEBI" id="CHEBI:58289"/>
    </ligand>
</feature>
<dbReference type="SFLD" id="SFLDF00002">
    <property type="entry name" value="enolase"/>
    <property type="match status" value="1"/>
</dbReference>
<dbReference type="Pfam" id="PF03952">
    <property type="entry name" value="Enolase_N"/>
    <property type="match status" value="1"/>
</dbReference>
<comment type="function">
    <text evidence="9 10">Catalyzes the reversible conversion of 2-phosphoglycerate (2-PG) into phosphoenolpyruvate (PEP). It is essential for the degradation of carbohydrates via glycolysis.</text>
</comment>
<dbReference type="SFLD" id="SFLDS00001">
    <property type="entry name" value="Enolase"/>
    <property type="match status" value="1"/>
</dbReference>
<dbReference type="UniPathway" id="UPA00109">
    <property type="reaction ID" value="UER00187"/>
</dbReference>
<evidence type="ECO:0000256" key="2">
    <source>
        <dbReference type="ARBA" id="ARBA00009604"/>
    </source>
</evidence>
<dbReference type="GO" id="GO:0009986">
    <property type="term" value="C:cell surface"/>
    <property type="evidence" value="ECO:0007669"/>
    <property type="project" value="UniProtKB-SubCell"/>
</dbReference>
<dbReference type="AlphaFoldDB" id="A0A109W546"/>
<dbReference type="RefSeq" id="WP_062254602.1">
    <property type="nucleotide sequence ID" value="NZ_CP014229.1"/>
</dbReference>
<evidence type="ECO:0000256" key="9">
    <source>
        <dbReference type="ARBA" id="ARBA00045763"/>
    </source>
</evidence>
<evidence type="ECO:0000259" key="15">
    <source>
        <dbReference type="SMART" id="SM01192"/>
    </source>
</evidence>
<feature type="binding site" evidence="10">
    <location>
        <position position="369"/>
    </location>
    <ligand>
        <name>(2R)-2-phosphoglycerate</name>
        <dbReference type="ChEBI" id="CHEBI:58289"/>
    </ligand>
</feature>
<dbReference type="PANTHER" id="PTHR11902:SF1">
    <property type="entry name" value="ENOLASE"/>
    <property type="match status" value="1"/>
</dbReference>
<sequence length="429" mass="45976">MTFQIATVTAMEILDSRGNPTVEVELVSDAGLRARAAVPSGASTGTREAVERRDGDKQRFGGKGVSGAVAAVCGEICSAVRGMDCRDQRGIDNTLVTLDGTANKSRLGANALLGVSLAVCRLAALSAGLPLYAYLGGTGASLMPVPCMNILNGGVHARWQGADFQEYMIAPLGAPSLRDAVRWGSEVYQALRNVLLDRGLSAGVGDEGGFAPSVSSNRQPLELILRAVEKAGYRPGEDIAVCMDPAATAFHRDGLYHLRTEKRALSAEEMTEYYAAILRDFPVVLLEDGLAEDDWDGWAMLCNTLGRHVELVGDDIFVTNVRYIERGIKEHTANAALIKLNQIGTLSETIDAVRLCRRNGWGAFVSHRSGETVDSFIADMTVALETGHLKTGAPCRGERVEKYNQLMRIERALGASAVYAGKNAFVATR</sequence>
<reference evidence="18" key="1">
    <citation type="submission" date="2016-02" db="EMBL/GenBank/DDBJ databases">
        <authorList>
            <person name="Holder M.E."/>
            <person name="Ajami N.J."/>
            <person name="Petrosino J.F."/>
        </authorList>
    </citation>
    <scope>NUCLEOTIDE SEQUENCE [LARGE SCALE GENOMIC DNA]</scope>
    <source>
        <strain evidence="18">CCUG 45958</strain>
    </source>
</reference>
<feature type="binding site" evidence="10 13">
    <location>
        <position position="314"/>
    </location>
    <ligand>
        <name>Mg(2+)</name>
        <dbReference type="ChEBI" id="CHEBI:18420"/>
    </ligand>
</feature>
<dbReference type="PANTHER" id="PTHR11902">
    <property type="entry name" value="ENOLASE"/>
    <property type="match status" value="1"/>
</dbReference>
<evidence type="ECO:0000313" key="18">
    <source>
        <dbReference type="Proteomes" id="UP000069241"/>
    </source>
</evidence>
<dbReference type="HAMAP" id="MF_00318">
    <property type="entry name" value="Enolase"/>
    <property type="match status" value="1"/>
</dbReference>
<feature type="binding site" evidence="12">
    <location>
        <begin position="366"/>
        <end position="369"/>
    </location>
    <ligand>
        <name>substrate</name>
    </ligand>
</feature>
<evidence type="ECO:0000256" key="5">
    <source>
        <dbReference type="ARBA" id="ARBA00022525"/>
    </source>
</evidence>
<evidence type="ECO:0000256" key="14">
    <source>
        <dbReference type="SAM" id="MobiDB-lite"/>
    </source>
</evidence>
<feature type="active site" description="Proton donor" evidence="10 11">
    <location>
        <position position="207"/>
    </location>
</feature>
<name>A0A109W546_9BACT</name>
<dbReference type="GO" id="GO:0004634">
    <property type="term" value="F:phosphopyruvate hydratase activity"/>
    <property type="evidence" value="ECO:0007669"/>
    <property type="project" value="UniProtKB-UniRule"/>
</dbReference>
<comment type="catalytic activity">
    <reaction evidence="10">
        <text>(2R)-2-phosphoglycerate = phosphoenolpyruvate + H2O</text>
        <dbReference type="Rhea" id="RHEA:10164"/>
        <dbReference type="ChEBI" id="CHEBI:15377"/>
        <dbReference type="ChEBI" id="CHEBI:58289"/>
        <dbReference type="ChEBI" id="CHEBI:58702"/>
        <dbReference type="EC" id="4.2.1.11"/>
    </reaction>
</comment>
<comment type="pathway">
    <text evidence="1 10">Carbohydrate degradation; glycolysis; pyruvate from D-glyceraldehyde 3-phosphate: step 4/5.</text>
</comment>
<dbReference type="InterPro" id="IPR029017">
    <property type="entry name" value="Enolase-like_N"/>
</dbReference>
<dbReference type="CDD" id="cd03313">
    <property type="entry name" value="enolase"/>
    <property type="match status" value="1"/>
</dbReference>
<evidence type="ECO:0000259" key="16">
    <source>
        <dbReference type="SMART" id="SM01193"/>
    </source>
</evidence>
<dbReference type="PRINTS" id="PR00148">
    <property type="entry name" value="ENOLASE"/>
</dbReference>
<keyword evidence="8 10" id="KW-0456">Lyase</keyword>
<feature type="binding site" evidence="12">
    <location>
        <position position="390"/>
    </location>
    <ligand>
        <name>substrate</name>
    </ligand>
</feature>
<evidence type="ECO:0000256" key="11">
    <source>
        <dbReference type="PIRSR" id="PIRSR001400-1"/>
    </source>
</evidence>
<dbReference type="GO" id="GO:0006096">
    <property type="term" value="P:glycolytic process"/>
    <property type="evidence" value="ECO:0007669"/>
    <property type="project" value="UniProtKB-UniRule"/>
</dbReference>
<keyword evidence="7 10" id="KW-0324">Glycolysis</keyword>
<feature type="binding site" evidence="12">
    <location>
        <position position="287"/>
    </location>
    <ligand>
        <name>substrate</name>
    </ligand>
</feature>
<evidence type="ECO:0000256" key="13">
    <source>
        <dbReference type="PIRSR" id="PIRSR001400-3"/>
    </source>
</evidence>
<feature type="domain" description="Enolase C-terminal TIM barrel" evidence="15">
    <location>
        <begin position="140"/>
        <end position="427"/>
    </location>
</feature>
<dbReference type="Gene3D" id="3.30.390.10">
    <property type="entry name" value="Enolase-like, N-terminal domain"/>
    <property type="match status" value="1"/>
</dbReference>